<dbReference type="InterPro" id="IPR039424">
    <property type="entry name" value="SBP_5"/>
</dbReference>
<dbReference type="PANTHER" id="PTHR30290">
    <property type="entry name" value="PERIPLASMIC BINDING COMPONENT OF ABC TRANSPORTER"/>
    <property type="match status" value="1"/>
</dbReference>
<name>A0ABP4MU06_9ACTN</name>
<feature type="chain" id="PRO_5047004385" evidence="1">
    <location>
        <begin position="23"/>
        <end position="569"/>
    </location>
</feature>
<dbReference type="SUPFAM" id="SSF53850">
    <property type="entry name" value="Periplasmic binding protein-like II"/>
    <property type="match status" value="1"/>
</dbReference>
<dbReference type="CDD" id="cd08506">
    <property type="entry name" value="PBP2_clavulanate_OppA2"/>
    <property type="match status" value="1"/>
</dbReference>
<reference evidence="4" key="1">
    <citation type="journal article" date="2019" name="Int. J. Syst. Evol. Microbiol.">
        <title>The Global Catalogue of Microorganisms (GCM) 10K type strain sequencing project: providing services to taxonomists for standard genome sequencing and annotation.</title>
        <authorList>
            <consortium name="The Broad Institute Genomics Platform"/>
            <consortium name="The Broad Institute Genome Sequencing Center for Infectious Disease"/>
            <person name="Wu L."/>
            <person name="Ma J."/>
        </authorList>
    </citation>
    <scope>NUCLEOTIDE SEQUENCE [LARGE SCALE GENOMIC DNA]</scope>
    <source>
        <strain evidence="4">JCM 14303</strain>
    </source>
</reference>
<dbReference type="Proteomes" id="UP001500363">
    <property type="component" value="Unassembled WGS sequence"/>
</dbReference>
<dbReference type="Gene3D" id="3.40.190.10">
    <property type="entry name" value="Periplasmic binding protein-like II"/>
    <property type="match status" value="1"/>
</dbReference>
<protein>
    <submittedName>
        <fullName evidence="3">ABC transporter substrate-binding protein</fullName>
    </submittedName>
</protein>
<sequence length="569" mass="61502">MRHAKRAGSVVATGLALTLTLAACGGDNKKDDAGAPSSQQGAKGGIVTVYYSSDFEHLDPARAFVTDTGMVGQLLYRTLTAFKWDPQAKKVSLVGDTAEKWEKSADFKTWTFTLKDGLKYEDGSPITAKDIKYNVERSFSADLSEGAPYGKNYLDCKGYAGPYTPAGNNGGKGCTAIEVPDDKTIIFKLNQAVSEFDMTASMKIFAPVPQAKDTKTQYDNRVWSSGPYKIKTYTRNKTLVLERNTNWDQATDPINTAMPDGFEFKFGDDEAIVDQRLIAGTGADANAISLTGLQPQNLSKLTQANVKDRVVEGPDTCRRYIAFNQQKPLLKNQKLREALTYAFDKTAYMTARGGDKLNVPSDSVVPESLDGYRKNTAFEVPLTGDLEKAKAALAESGYKGEKLQLGASDATDISIKAAESAQAAWKKIGVNVDIKKIPGDNYYSTQQNDASATDLITAGWCPDWPSLSTVVPPVFGPDNSAPGKAAQNNYARSPVGWDKMNEIPKMADQKEATKAWADVLDEVMKTFPVIPISADNNVYVFGGNITGATANSDIGGLPDLTKIALKKVG</sequence>
<evidence type="ECO:0000313" key="3">
    <source>
        <dbReference type="EMBL" id="GAA1548205.1"/>
    </source>
</evidence>
<feature type="domain" description="Solute-binding protein family 5" evidence="2">
    <location>
        <begin position="93"/>
        <end position="480"/>
    </location>
</feature>
<dbReference type="RefSeq" id="WP_344180169.1">
    <property type="nucleotide sequence ID" value="NZ_BAAANC010000003.1"/>
</dbReference>
<dbReference type="PROSITE" id="PS51257">
    <property type="entry name" value="PROKAR_LIPOPROTEIN"/>
    <property type="match status" value="1"/>
</dbReference>
<evidence type="ECO:0000313" key="4">
    <source>
        <dbReference type="Proteomes" id="UP001500363"/>
    </source>
</evidence>
<organism evidence="3 4">
    <name type="scientific">Kribbella lupini</name>
    <dbReference type="NCBI Taxonomy" id="291602"/>
    <lineage>
        <taxon>Bacteria</taxon>
        <taxon>Bacillati</taxon>
        <taxon>Actinomycetota</taxon>
        <taxon>Actinomycetes</taxon>
        <taxon>Propionibacteriales</taxon>
        <taxon>Kribbellaceae</taxon>
        <taxon>Kribbella</taxon>
    </lineage>
</organism>
<dbReference type="InterPro" id="IPR030678">
    <property type="entry name" value="Peptide/Ni-bd"/>
</dbReference>
<evidence type="ECO:0000259" key="2">
    <source>
        <dbReference type="Pfam" id="PF00496"/>
    </source>
</evidence>
<keyword evidence="1" id="KW-0732">Signal</keyword>
<proteinExistence type="predicted"/>
<keyword evidence="4" id="KW-1185">Reference proteome</keyword>
<dbReference type="EMBL" id="BAAANC010000003">
    <property type="protein sequence ID" value="GAA1548205.1"/>
    <property type="molecule type" value="Genomic_DNA"/>
</dbReference>
<dbReference type="Gene3D" id="3.10.105.10">
    <property type="entry name" value="Dipeptide-binding Protein, Domain 3"/>
    <property type="match status" value="1"/>
</dbReference>
<gene>
    <name evidence="3" type="ORF">GCM10009741_60030</name>
</gene>
<dbReference type="PIRSF" id="PIRSF002741">
    <property type="entry name" value="MppA"/>
    <property type="match status" value="1"/>
</dbReference>
<accession>A0ABP4MU06</accession>
<comment type="caution">
    <text evidence="3">The sequence shown here is derived from an EMBL/GenBank/DDBJ whole genome shotgun (WGS) entry which is preliminary data.</text>
</comment>
<dbReference type="PANTHER" id="PTHR30290:SF83">
    <property type="entry name" value="ABC TRANSPORTER SUBSTRATE-BINDING PROTEIN"/>
    <property type="match status" value="1"/>
</dbReference>
<dbReference type="InterPro" id="IPR000914">
    <property type="entry name" value="SBP_5_dom"/>
</dbReference>
<evidence type="ECO:0000256" key="1">
    <source>
        <dbReference type="SAM" id="SignalP"/>
    </source>
</evidence>
<dbReference type="Pfam" id="PF00496">
    <property type="entry name" value="SBP_bac_5"/>
    <property type="match status" value="1"/>
</dbReference>
<feature type="signal peptide" evidence="1">
    <location>
        <begin position="1"/>
        <end position="22"/>
    </location>
</feature>